<keyword evidence="3" id="KW-1185">Reference proteome</keyword>
<reference evidence="2 3" key="1">
    <citation type="submission" date="2019-07" db="EMBL/GenBank/DDBJ databases">
        <title>Whole genome shotgun sequence of Pseudonocardia asaccharolytica NBRC 16224.</title>
        <authorList>
            <person name="Hosoyama A."/>
            <person name="Uohara A."/>
            <person name="Ohji S."/>
            <person name="Ichikawa N."/>
        </authorList>
    </citation>
    <scope>NUCLEOTIDE SEQUENCE [LARGE SCALE GENOMIC DNA]</scope>
    <source>
        <strain evidence="2 3">NBRC 16224</strain>
    </source>
</reference>
<evidence type="ECO:0000256" key="1">
    <source>
        <dbReference type="SAM" id="MobiDB-lite"/>
    </source>
</evidence>
<organism evidence="2 3">
    <name type="scientific">Pseudonocardia asaccharolytica DSM 44247 = NBRC 16224</name>
    <dbReference type="NCBI Taxonomy" id="1123024"/>
    <lineage>
        <taxon>Bacteria</taxon>
        <taxon>Bacillati</taxon>
        <taxon>Actinomycetota</taxon>
        <taxon>Actinomycetes</taxon>
        <taxon>Pseudonocardiales</taxon>
        <taxon>Pseudonocardiaceae</taxon>
        <taxon>Pseudonocardia</taxon>
    </lineage>
</organism>
<dbReference type="Gene3D" id="2.60.120.620">
    <property type="entry name" value="q2cbj1_9rhob like domain"/>
    <property type="match status" value="1"/>
</dbReference>
<feature type="region of interest" description="Disordered" evidence="1">
    <location>
        <begin position="96"/>
        <end position="119"/>
    </location>
</feature>
<dbReference type="AlphaFoldDB" id="A0A511D5T3"/>
<dbReference type="GO" id="GO:0016706">
    <property type="term" value="F:2-oxoglutarate-dependent dioxygenase activity"/>
    <property type="evidence" value="ECO:0007669"/>
    <property type="project" value="UniProtKB-ARBA"/>
</dbReference>
<dbReference type="Proteomes" id="UP000321328">
    <property type="component" value="Unassembled WGS sequence"/>
</dbReference>
<sequence>MLFLFSDIGPHDAPTRIRAGSHLDIPPLLAPSGDDSVEFFEFARRAVPATANRPVATATGAAGDVYLYHPFLVHAAQRHRGHQPKFMAQPPLEPVGELELERPDPSPVERAVCRGLDMA</sequence>
<evidence type="ECO:0000313" key="2">
    <source>
        <dbReference type="EMBL" id="GEL20156.1"/>
    </source>
</evidence>
<dbReference type="EMBL" id="BJVI01000059">
    <property type="protein sequence ID" value="GEL20156.1"/>
    <property type="molecule type" value="Genomic_DNA"/>
</dbReference>
<gene>
    <name evidence="2" type="ORF">PA7_39930</name>
</gene>
<accession>A0A511D5T3</accession>
<dbReference type="Pfam" id="PF05721">
    <property type="entry name" value="PhyH"/>
    <property type="match status" value="1"/>
</dbReference>
<dbReference type="SUPFAM" id="SSF51197">
    <property type="entry name" value="Clavaminate synthase-like"/>
    <property type="match status" value="1"/>
</dbReference>
<evidence type="ECO:0008006" key="4">
    <source>
        <dbReference type="Google" id="ProtNLM"/>
    </source>
</evidence>
<name>A0A511D5T3_9PSEU</name>
<dbReference type="InterPro" id="IPR008775">
    <property type="entry name" value="Phytyl_CoA_dOase-like"/>
</dbReference>
<evidence type="ECO:0000313" key="3">
    <source>
        <dbReference type="Proteomes" id="UP000321328"/>
    </source>
</evidence>
<dbReference type="STRING" id="1123024.GCA_000423625_04474"/>
<protein>
    <recommendedName>
        <fullName evidence="4">Phytanoyl-CoA dioxygenase</fullName>
    </recommendedName>
</protein>
<comment type="caution">
    <text evidence="2">The sequence shown here is derived from an EMBL/GenBank/DDBJ whole genome shotgun (WGS) entry which is preliminary data.</text>
</comment>
<proteinExistence type="predicted"/>